<dbReference type="STRING" id="268505.A0A2A9PBS2"/>
<dbReference type="OrthoDB" id="5145626at2759"/>
<sequence>MALWKPLLPPVTYQPRLTDPFYNRKKTLAQKLYAASLGRRLFLISSSKLVFRDVEAYEVCLSHSVLRPGNQFLCVCADEVVATKRYHKFEQARTQEAMLLQAVSHVRGNPDYLTRDINVTHLIKQKNEATNVFISCARISKAHLQEVILPRHISFRPADAPLTIVKPGYTLVQDNAPVHIVRSVQNQLANFLEENWVESVDWPPYSPHLNPIENLWKILQERIFKQYPDIAIPTQKQGSKRQPPSKSFVSRAALPDTRPERCPGGTRNCPGLAPDLPRHGPGVAPELGRTRPEADPKRTRLGAEFSPPFPLFRILGLLVYRQYTVEQNPISPLTPTYITYNPFTAIEE</sequence>
<dbReference type="Pfam" id="PF13358">
    <property type="entry name" value="DDE_3"/>
    <property type="match status" value="1"/>
</dbReference>
<protein>
    <recommendedName>
        <fullName evidence="2">Tc1-like transposase DDE domain-containing protein</fullName>
    </recommendedName>
</protein>
<dbReference type="EMBL" id="LAZP02000304">
    <property type="protein sequence ID" value="PFH58320.1"/>
    <property type="molecule type" value="Genomic_DNA"/>
</dbReference>
<dbReference type="InterPro" id="IPR038717">
    <property type="entry name" value="Tc1-like_DDE_dom"/>
</dbReference>
<feature type="domain" description="Tc1-like transposase DDE" evidence="2">
    <location>
        <begin position="168"/>
        <end position="225"/>
    </location>
</feature>
<dbReference type="GO" id="GO:0003676">
    <property type="term" value="F:nucleic acid binding"/>
    <property type="evidence" value="ECO:0007669"/>
    <property type="project" value="InterPro"/>
</dbReference>
<accession>A0A2A9PBS2</accession>
<proteinExistence type="predicted"/>
<dbReference type="Gene3D" id="3.30.420.10">
    <property type="entry name" value="Ribonuclease H-like superfamily/Ribonuclease H"/>
    <property type="match status" value="1"/>
</dbReference>
<evidence type="ECO:0000259" key="2">
    <source>
        <dbReference type="Pfam" id="PF13358"/>
    </source>
</evidence>
<evidence type="ECO:0000313" key="3">
    <source>
        <dbReference type="EMBL" id="PFH58320.1"/>
    </source>
</evidence>
<keyword evidence="4" id="KW-1185">Reference proteome</keyword>
<organism evidence="3 4">
    <name type="scientific">Ophiocordyceps unilateralis</name>
    <name type="common">Zombie-ant fungus</name>
    <name type="synonym">Torrubia unilateralis</name>
    <dbReference type="NCBI Taxonomy" id="268505"/>
    <lineage>
        <taxon>Eukaryota</taxon>
        <taxon>Fungi</taxon>
        <taxon>Dikarya</taxon>
        <taxon>Ascomycota</taxon>
        <taxon>Pezizomycotina</taxon>
        <taxon>Sordariomycetes</taxon>
        <taxon>Hypocreomycetidae</taxon>
        <taxon>Hypocreales</taxon>
        <taxon>Ophiocordycipitaceae</taxon>
        <taxon>Ophiocordyceps</taxon>
    </lineage>
</organism>
<feature type="region of interest" description="Disordered" evidence="1">
    <location>
        <begin position="233"/>
        <end position="302"/>
    </location>
</feature>
<dbReference type="InterPro" id="IPR036397">
    <property type="entry name" value="RNaseH_sf"/>
</dbReference>
<dbReference type="AlphaFoldDB" id="A0A2A9PBS2"/>
<reference evidence="3 4" key="2">
    <citation type="journal article" date="2017" name="Sci. Rep.">
        <title>Ant-infecting Ophiocordyceps genomes reveal a high diversity of potential behavioral manipulation genes and a possible major role for enterotoxins.</title>
        <authorList>
            <person name="de Bekker C."/>
            <person name="Ohm R.A."/>
            <person name="Evans H.C."/>
            <person name="Brachmann A."/>
            <person name="Hughes D.P."/>
        </authorList>
    </citation>
    <scope>NUCLEOTIDE SEQUENCE [LARGE SCALE GENOMIC DNA]</scope>
    <source>
        <strain evidence="3 4">SC16a</strain>
    </source>
</reference>
<evidence type="ECO:0000313" key="4">
    <source>
        <dbReference type="Proteomes" id="UP000037136"/>
    </source>
</evidence>
<feature type="compositionally biased region" description="Basic and acidic residues" evidence="1">
    <location>
        <begin position="288"/>
        <end position="298"/>
    </location>
</feature>
<gene>
    <name evidence="3" type="ORF">XA68_13884</name>
</gene>
<name>A0A2A9PBS2_OPHUN</name>
<reference evidence="3 4" key="1">
    <citation type="journal article" date="2015" name="BMC Genomics">
        <title>Gene expression during zombie ant biting behavior reflects the complexity underlying fungal parasitic behavioral manipulation.</title>
        <authorList>
            <person name="de Bekker C."/>
            <person name="Ohm R.A."/>
            <person name="Loreto R.G."/>
            <person name="Sebastian A."/>
            <person name="Albert I."/>
            <person name="Merrow M."/>
            <person name="Brachmann A."/>
            <person name="Hughes D.P."/>
        </authorList>
    </citation>
    <scope>NUCLEOTIDE SEQUENCE [LARGE SCALE GENOMIC DNA]</scope>
    <source>
        <strain evidence="3 4">SC16a</strain>
    </source>
</reference>
<dbReference type="Proteomes" id="UP000037136">
    <property type="component" value="Unassembled WGS sequence"/>
</dbReference>
<comment type="caution">
    <text evidence="3">The sequence shown here is derived from an EMBL/GenBank/DDBJ whole genome shotgun (WGS) entry which is preliminary data.</text>
</comment>
<evidence type="ECO:0000256" key="1">
    <source>
        <dbReference type="SAM" id="MobiDB-lite"/>
    </source>
</evidence>
<feature type="compositionally biased region" description="Polar residues" evidence="1">
    <location>
        <begin position="234"/>
        <end position="248"/>
    </location>
</feature>